<dbReference type="PROSITE" id="PS52015">
    <property type="entry name" value="TONB_CTD"/>
    <property type="match status" value="1"/>
</dbReference>
<keyword evidence="3" id="KW-0813">Transport</keyword>
<feature type="compositionally biased region" description="Basic and acidic residues" evidence="10">
    <location>
        <begin position="117"/>
        <end position="134"/>
    </location>
</feature>
<dbReference type="InterPro" id="IPR037682">
    <property type="entry name" value="TonB_C"/>
</dbReference>
<feature type="region of interest" description="Disordered" evidence="10">
    <location>
        <begin position="56"/>
        <end position="280"/>
    </location>
</feature>
<keyword evidence="4" id="KW-1003">Cell membrane</keyword>
<evidence type="ECO:0000256" key="4">
    <source>
        <dbReference type="ARBA" id="ARBA00022475"/>
    </source>
</evidence>
<keyword evidence="6" id="KW-0812">Transmembrane</keyword>
<dbReference type="InterPro" id="IPR006260">
    <property type="entry name" value="TonB/TolA_C"/>
</dbReference>
<feature type="compositionally biased region" description="Low complexity" evidence="10">
    <location>
        <begin position="256"/>
        <end position="267"/>
    </location>
</feature>
<dbReference type="PANTHER" id="PTHR33446:SF2">
    <property type="entry name" value="PROTEIN TONB"/>
    <property type="match status" value="1"/>
</dbReference>
<dbReference type="NCBIfam" id="TIGR01352">
    <property type="entry name" value="tonB_Cterm"/>
    <property type="match status" value="1"/>
</dbReference>
<evidence type="ECO:0000256" key="5">
    <source>
        <dbReference type="ARBA" id="ARBA00022519"/>
    </source>
</evidence>
<dbReference type="Proteomes" id="UP001595799">
    <property type="component" value="Unassembled WGS sequence"/>
</dbReference>
<name>A0ABV8UMA3_9PROT</name>
<comment type="subcellular location">
    <subcellularLocation>
        <location evidence="1">Cell inner membrane</location>
        <topology evidence="1">Single-pass membrane protein</topology>
        <orientation evidence="1">Periplasmic side</orientation>
    </subcellularLocation>
</comment>
<dbReference type="Pfam" id="PF03544">
    <property type="entry name" value="TonB_C"/>
    <property type="match status" value="1"/>
</dbReference>
<keyword evidence="7" id="KW-0653">Protein transport</keyword>
<dbReference type="RefSeq" id="WP_382421924.1">
    <property type="nucleotide sequence ID" value="NZ_JBHSCW010000003.1"/>
</dbReference>
<reference evidence="13" key="1">
    <citation type="journal article" date="2019" name="Int. J. Syst. Evol. Microbiol.">
        <title>The Global Catalogue of Microorganisms (GCM) 10K type strain sequencing project: providing services to taxonomists for standard genome sequencing and annotation.</title>
        <authorList>
            <consortium name="The Broad Institute Genomics Platform"/>
            <consortium name="The Broad Institute Genome Sequencing Center for Infectious Disease"/>
            <person name="Wu L."/>
            <person name="Ma J."/>
        </authorList>
    </citation>
    <scope>NUCLEOTIDE SEQUENCE [LARGE SCALE GENOMIC DNA]</scope>
    <source>
        <strain evidence="13">CECT 8472</strain>
    </source>
</reference>
<dbReference type="PANTHER" id="PTHR33446">
    <property type="entry name" value="PROTEIN TONB-RELATED"/>
    <property type="match status" value="1"/>
</dbReference>
<organism evidence="12 13">
    <name type="scientific">Fodinicurvata halophila</name>
    <dbReference type="NCBI Taxonomy" id="1419723"/>
    <lineage>
        <taxon>Bacteria</taxon>
        <taxon>Pseudomonadati</taxon>
        <taxon>Pseudomonadota</taxon>
        <taxon>Alphaproteobacteria</taxon>
        <taxon>Rhodospirillales</taxon>
        <taxon>Rhodovibrionaceae</taxon>
        <taxon>Fodinicurvata</taxon>
    </lineage>
</organism>
<protein>
    <submittedName>
        <fullName evidence="12">TonB family protein</fullName>
    </submittedName>
</protein>
<feature type="compositionally biased region" description="Polar residues" evidence="10">
    <location>
        <begin position="102"/>
        <end position="116"/>
    </location>
</feature>
<feature type="compositionally biased region" description="Low complexity" evidence="10">
    <location>
        <begin position="146"/>
        <end position="183"/>
    </location>
</feature>
<evidence type="ECO:0000256" key="7">
    <source>
        <dbReference type="ARBA" id="ARBA00022927"/>
    </source>
</evidence>
<sequence length="374" mass="40835">MQITLRHWLLALALAVGLHVAFFLLSGLQQDKQTSLAGGGTQISLDLAGDGQTAAESLQEAAVRSASAAVSPEETSEASEAVPEETQQAEETSEIMAETTPVAESQSETRPQSDVQTEARSEETLEQSQPREETADAVPEEEMAEATETSETADAVEVNETAEATEQVPQEAAEPETQTAQAVPEEEPEQTEQATPPSRPDQAPPRKPQNRQVTRKPPQQEPQETTQEETEPAPEEPTETEGSQQEEQAALGNSGAGASETTSGGETQDPGTGDAEAADALQRYLGELSLWLERHKDYPRAARQRRQEGTAILRFVIDREGRVLDYSIEQSAGHSLLDREVEAMIERARPLPEPPDEIQRTRLEFRVPLAFRLR</sequence>
<dbReference type="EMBL" id="JBHSCW010000003">
    <property type="protein sequence ID" value="MFC4351598.1"/>
    <property type="molecule type" value="Genomic_DNA"/>
</dbReference>
<dbReference type="Gene3D" id="3.30.1150.10">
    <property type="match status" value="1"/>
</dbReference>
<evidence type="ECO:0000256" key="8">
    <source>
        <dbReference type="ARBA" id="ARBA00022989"/>
    </source>
</evidence>
<feature type="compositionally biased region" description="Low complexity" evidence="10">
    <location>
        <begin position="61"/>
        <end position="71"/>
    </location>
</feature>
<evidence type="ECO:0000256" key="2">
    <source>
        <dbReference type="ARBA" id="ARBA00006555"/>
    </source>
</evidence>
<keyword evidence="13" id="KW-1185">Reference proteome</keyword>
<evidence type="ECO:0000256" key="6">
    <source>
        <dbReference type="ARBA" id="ARBA00022692"/>
    </source>
</evidence>
<comment type="similarity">
    <text evidence="2">Belongs to the TonB family.</text>
</comment>
<evidence type="ECO:0000259" key="11">
    <source>
        <dbReference type="PROSITE" id="PS52015"/>
    </source>
</evidence>
<evidence type="ECO:0000313" key="13">
    <source>
        <dbReference type="Proteomes" id="UP001595799"/>
    </source>
</evidence>
<feature type="domain" description="TonB C-terminal" evidence="11">
    <location>
        <begin position="283"/>
        <end position="374"/>
    </location>
</feature>
<keyword evidence="8" id="KW-1133">Transmembrane helix</keyword>
<accession>A0ABV8UMA3</accession>
<gene>
    <name evidence="12" type="ORF">ACFOW6_08605</name>
</gene>
<evidence type="ECO:0000256" key="9">
    <source>
        <dbReference type="ARBA" id="ARBA00023136"/>
    </source>
</evidence>
<proteinExistence type="inferred from homology"/>
<evidence type="ECO:0000256" key="1">
    <source>
        <dbReference type="ARBA" id="ARBA00004383"/>
    </source>
</evidence>
<feature type="compositionally biased region" description="Pro residues" evidence="10">
    <location>
        <begin position="197"/>
        <end position="207"/>
    </location>
</feature>
<dbReference type="SUPFAM" id="SSF74653">
    <property type="entry name" value="TolA/TonB C-terminal domain"/>
    <property type="match status" value="1"/>
</dbReference>
<evidence type="ECO:0000256" key="10">
    <source>
        <dbReference type="SAM" id="MobiDB-lite"/>
    </source>
</evidence>
<feature type="compositionally biased region" description="Acidic residues" evidence="10">
    <location>
        <begin position="226"/>
        <end position="239"/>
    </location>
</feature>
<keyword evidence="9" id="KW-0472">Membrane</keyword>
<evidence type="ECO:0000256" key="3">
    <source>
        <dbReference type="ARBA" id="ARBA00022448"/>
    </source>
</evidence>
<comment type="caution">
    <text evidence="12">The sequence shown here is derived from an EMBL/GenBank/DDBJ whole genome shotgun (WGS) entry which is preliminary data.</text>
</comment>
<evidence type="ECO:0000313" key="12">
    <source>
        <dbReference type="EMBL" id="MFC4351598.1"/>
    </source>
</evidence>
<dbReference type="InterPro" id="IPR051045">
    <property type="entry name" value="TonB-dependent_transducer"/>
</dbReference>
<keyword evidence="5" id="KW-0997">Cell inner membrane</keyword>